<sequence>MDRSNKRRNILVIGATGKQGGALVRNLLVLPPPSGQEEWHVYALTRNANGRPAQQLLEYAAKHHATGRMHLVEGDLGSGQESMRGVFQTAAAGEEGGDGLWGVYVAIAFPGLGTKDESERDQGIMLADLGLEFHVQVFIYSSALQPDPGDQTVEYSRLMKRDVEKHCKTLGERGLNWVILQPGFFMENFDGLVGSIAVTLFQAGLRKDTTIALIASEDIGRVAARVFANPEPYIHKTIGLTSEAVTPIEIAESYQRATGTTMSRIPLFVGRLLLWLNADARVVLEDLERHQNARRDGLFEGYEEEVRLGQSVCKLQTFEEWVRSRQESSQDAPDGWNKVSVWKLLTGRS</sequence>
<reference evidence="5" key="1">
    <citation type="submission" date="2023-06" db="EMBL/GenBank/DDBJ databases">
        <title>Genome-scale phylogeny and comparative genomics of the fungal order Sordariales.</title>
        <authorList>
            <consortium name="Lawrence Berkeley National Laboratory"/>
            <person name="Hensen N."/>
            <person name="Bonometti L."/>
            <person name="Westerberg I."/>
            <person name="Brannstrom I.O."/>
            <person name="Guillou S."/>
            <person name="Cros-Aarteil S."/>
            <person name="Calhoun S."/>
            <person name="Haridas S."/>
            <person name="Kuo A."/>
            <person name="Mondo S."/>
            <person name="Pangilinan J."/>
            <person name="Riley R."/>
            <person name="Labutti K."/>
            <person name="Andreopoulos B."/>
            <person name="Lipzen A."/>
            <person name="Chen C."/>
            <person name="Yanf M."/>
            <person name="Daum C."/>
            <person name="Ng V."/>
            <person name="Clum A."/>
            <person name="Steindorff A."/>
            <person name="Ohm R."/>
            <person name="Martin F."/>
            <person name="Silar P."/>
            <person name="Natvig D."/>
            <person name="Lalanne C."/>
            <person name="Gautier V."/>
            <person name="Ament-Velasquez S.L."/>
            <person name="Kruys A."/>
            <person name="Hutchinson M.I."/>
            <person name="Powell A.J."/>
            <person name="Barry K."/>
            <person name="Miller A.N."/>
            <person name="Grigoriev I.V."/>
            <person name="Debuchy R."/>
            <person name="Gladieux P."/>
            <person name="Thoren M.H."/>
            <person name="Johannesson H."/>
        </authorList>
    </citation>
    <scope>NUCLEOTIDE SEQUENCE</scope>
    <source>
        <strain evidence="5">PSN4</strain>
    </source>
</reference>
<dbReference type="Gene3D" id="3.40.50.720">
    <property type="entry name" value="NAD(P)-binding Rossmann-like Domain"/>
    <property type="match status" value="1"/>
</dbReference>
<dbReference type="GO" id="GO:0005634">
    <property type="term" value="C:nucleus"/>
    <property type="evidence" value="ECO:0007669"/>
    <property type="project" value="TreeGrafter"/>
</dbReference>
<protein>
    <submittedName>
        <fullName evidence="5">NAD(P)-binding protein</fullName>
    </submittedName>
</protein>
<name>A0AAJ0BBZ0_9PEZI</name>
<dbReference type="AlphaFoldDB" id="A0AAJ0BBZ0"/>
<evidence type="ECO:0000256" key="2">
    <source>
        <dbReference type="ARBA" id="ARBA00022857"/>
    </source>
</evidence>
<keyword evidence="2" id="KW-0521">NADP</keyword>
<keyword evidence="6" id="KW-1185">Reference proteome</keyword>
<keyword evidence="3" id="KW-0560">Oxidoreductase</keyword>
<dbReference type="Pfam" id="PF05368">
    <property type="entry name" value="NmrA"/>
    <property type="match status" value="1"/>
</dbReference>
<evidence type="ECO:0000313" key="5">
    <source>
        <dbReference type="EMBL" id="KAK1755480.1"/>
    </source>
</evidence>
<dbReference type="GO" id="GO:0016491">
    <property type="term" value="F:oxidoreductase activity"/>
    <property type="evidence" value="ECO:0007669"/>
    <property type="project" value="UniProtKB-KW"/>
</dbReference>
<feature type="domain" description="NmrA-like" evidence="4">
    <location>
        <begin position="8"/>
        <end position="266"/>
    </location>
</feature>
<evidence type="ECO:0000256" key="3">
    <source>
        <dbReference type="ARBA" id="ARBA00023002"/>
    </source>
</evidence>
<gene>
    <name evidence="5" type="ORF">QBC47DRAFT_300079</name>
</gene>
<evidence type="ECO:0000259" key="4">
    <source>
        <dbReference type="Pfam" id="PF05368"/>
    </source>
</evidence>
<comment type="similarity">
    <text evidence="1">Belongs to the NmrA-type oxidoreductase family.</text>
</comment>
<dbReference type="InterPro" id="IPR051164">
    <property type="entry name" value="NmrA-like_oxidored"/>
</dbReference>
<dbReference type="SUPFAM" id="SSF51735">
    <property type="entry name" value="NAD(P)-binding Rossmann-fold domains"/>
    <property type="match status" value="1"/>
</dbReference>
<proteinExistence type="inferred from homology"/>
<comment type="caution">
    <text evidence="5">The sequence shown here is derived from an EMBL/GenBank/DDBJ whole genome shotgun (WGS) entry which is preliminary data.</text>
</comment>
<dbReference type="InterPro" id="IPR008030">
    <property type="entry name" value="NmrA-like"/>
</dbReference>
<evidence type="ECO:0000313" key="6">
    <source>
        <dbReference type="Proteomes" id="UP001239445"/>
    </source>
</evidence>
<accession>A0AAJ0BBZ0</accession>
<dbReference type="PANTHER" id="PTHR42748">
    <property type="entry name" value="NITROGEN METABOLITE REPRESSION PROTEIN NMRA FAMILY MEMBER"/>
    <property type="match status" value="1"/>
</dbReference>
<organism evidence="5 6">
    <name type="scientific">Echria macrotheca</name>
    <dbReference type="NCBI Taxonomy" id="438768"/>
    <lineage>
        <taxon>Eukaryota</taxon>
        <taxon>Fungi</taxon>
        <taxon>Dikarya</taxon>
        <taxon>Ascomycota</taxon>
        <taxon>Pezizomycotina</taxon>
        <taxon>Sordariomycetes</taxon>
        <taxon>Sordariomycetidae</taxon>
        <taxon>Sordariales</taxon>
        <taxon>Schizotheciaceae</taxon>
        <taxon>Echria</taxon>
    </lineage>
</organism>
<dbReference type="PANTHER" id="PTHR42748:SF30">
    <property type="entry name" value="NMRA-LIKE DOMAIN-CONTAINING PROTEIN"/>
    <property type="match status" value="1"/>
</dbReference>
<dbReference type="InterPro" id="IPR036291">
    <property type="entry name" value="NAD(P)-bd_dom_sf"/>
</dbReference>
<evidence type="ECO:0000256" key="1">
    <source>
        <dbReference type="ARBA" id="ARBA00006328"/>
    </source>
</evidence>
<dbReference type="EMBL" id="MU839833">
    <property type="protein sequence ID" value="KAK1755480.1"/>
    <property type="molecule type" value="Genomic_DNA"/>
</dbReference>
<dbReference type="Proteomes" id="UP001239445">
    <property type="component" value="Unassembled WGS sequence"/>
</dbReference>